<evidence type="ECO:0000313" key="2">
    <source>
        <dbReference type="EMBL" id="MBB3101462.1"/>
    </source>
</evidence>
<reference evidence="2 3" key="1">
    <citation type="submission" date="2020-08" db="EMBL/GenBank/DDBJ databases">
        <title>Genomic Encyclopedia of Type Strains, Phase III (KMG-III): the genomes of soil and plant-associated and newly described type strains.</title>
        <authorList>
            <person name="Whitman W."/>
        </authorList>
    </citation>
    <scope>NUCLEOTIDE SEQUENCE [LARGE SCALE GENOMIC DNA]</scope>
    <source>
        <strain evidence="2 3">CECT 3287</strain>
    </source>
</reference>
<keyword evidence="3" id="KW-1185">Reference proteome</keyword>
<accession>A0A7W5AS73</accession>
<dbReference type="EMBL" id="JACHXF010000038">
    <property type="protein sequence ID" value="MBB3101462.1"/>
    <property type="molecule type" value="Genomic_DNA"/>
</dbReference>
<sequence>MLRRILWVVALVCAGVAVPSTAHADNAIVQTVYTVDPAPLVHNGRVHPVKNRSTGRMAIGVGVAGSPTGPFTDALGRRTGRLRRQRCGLHRNDHALVAAFVVALALGAGRLVHPPIELPLDVHGRAGRTPVRVGVAEGLHQRRP</sequence>
<dbReference type="AlphaFoldDB" id="A0A7W5AS73"/>
<evidence type="ECO:0000313" key="3">
    <source>
        <dbReference type="Proteomes" id="UP000590749"/>
    </source>
</evidence>
<feature type="chain" id="PRO_5031388757" evidence="1">
    <location>
        <begin position="25"/>
        <end position="144"/>
    </location>
</feature>
<feature type="signal peptide" evidence="1">
    <location>
        <begin position="1"/>
        <end position="24"/>
    </location>
</feature>
<name>A0A7W5AS73_9ACTN</name>
<keyword evidence="1" id="KW-0732">Signal</keyword>
<evidence type="ECO:0000256" key="1">
    <source>
        <dbReference type="SAM" id="SignalP"/>
    </source>
</evidence>
<comment type="caution">
    <text evidence="2">The sequence shown here is derived from an EMBL/GenBank/DDBJ whole genome shotgun (WGS) entry which is preliminary data.</text>
</comment>
<gene>
    <name evidence="2" type="ORF">FHR83_009191</name>
</gene>
<protein>
    <submittedName>
        <fullName evidence="2">Uncharacterized protein</fullName>
    </submittedName>
</protein>
<organism evidence="2 3">
    <name type="scientific">Actinoplanes campanulatus</name>
    <dbReference type="NCBI Taxonomy" id="113559"/>
    <lineage>
        <taxon>Bacteria</taxon>
        <taxon>Bacillati</taxon>
        <taxon>Actinomycetota</taxon>
        <taxon>Actinomycetes</taxon>
        <taxon>Micromonosporales</taxon>
        <taxon>Micromonosporaceae</taxon>
        <taxon>Actinoplanes</taxon>
    </lineage>
</organism>
<dbReference type="Proteomes" id="UP000590749">
    <property type="component" value="Unassembled WGS sequence"/>
</dbReference>
<proteinExistence type="predicted"/>